<evidence type="ECO:0000313" key="3">
    <source>
        <dbReference type="EMBL" id="TYJ97034.1"/>
    </source>
</evidence>
<evidence type="ECO:0000256" key="1">
    <source>
        <dbReference type="SAM" id="MobiDB-lite"/>
    </source>
</evidence>
<evidence type="ECO:0000313" key="5">
    <source>
        <dbReference type="Proteomes" id="UP000321947"/>
    </source>
</evidence>
<dbReference type="Proteomes" id="UP000321947">
    <property type="component" value="Unassembled WGS sequence"/>
</dbReference>
<dbReference type="AlphaFoldDB" id="A0A5A7T9U9"/>
<dbReference type="EMBL" id="SSTD01019069">
    <property type="protein sequence ID" value="TYJ97034.1"/>
    <property type="molecule type" value="Genomic_DNA"/>
</dbReference>
<evidence type="ECO:0008006" key="6">
    <source>
        <dbReference type="Google" id="ProtNLM"/>
    </source>
</evidence>
<gene>
    <name evidence="3" type="ORF">E5676_scaffold506G00960</name>
    <name evidence="2" type="ORF">E6C27_scaffold270G002420</name>
</gene>
<dbReference type="Proteomes" id="UP000321393">
    <property type="component" value="Unassembled WGS sequence"/>
</dbReference>
<comment type="caution">
    <text evidence="2">The sequence shown here is derived from an EMBL/GenBank/DDBJ whole genome shotgun (WGS) entry which is preliminary data.</text>
</comment>
<evidence type="ECO:0000313" key="2">
    <source>
        <dbReference type="EMBL" id="KAA0038361.1"/>
    </source>
</evidence>
<protein>
    <recommendedName>
        <fullName evidence="6">Protein MNN4-like</fullName>
    </recommendedName>
</protein>
<dbReference type="EMBL" id="SSTE01018746">
    <property type="protein sequence ID" value="KAA0038361.1"/>
    <property type="molecule type" value="Genomic_DNA"/>
</dbReference>
<organism evidence="2 4">
    <name type="scientific">Cucumis melo var. makuwa</name>
    <name type="common">Oriental melon</name>
    <dbReference type="NCBI Taxonomy" id="1194695"/>
    <lineage>
        <taxon>Eukaryota</taxon>
        <taxon>Viridiplantae</taxon>
        <taxon>Streptophyta</taxon>
        <taxon>Embryophyta</taxon>
        <taxon>Tracheophyta</taxon>
        <taxon>Spermatophyta</taxon>
        <taxon>Magnoliopsida</taxon>
        <taxon>eudicotyledons</taxon>
        <taxon>Gunneridae</taxon>
        <taxon>Pentapetalae</taxon>
        <taxon>rosids</taxon>
        <taxon>fabids</taxon>
        <taxon>Cucurbitales</taxon>
        <taxon>Cucurbitaceae</taxon>
        <taxon>Benincaseae</taxon>
        <taxon>Cucumis</taxon>
    </lineage>
</organism>
<proteinExistence type="predicted"/>
<reference evidence="4 5" key="1">
    <citation type="submission" date="2019-08" db="EMBL/GenBank/DDBJ databases">
        <title>Draft genome sequences of two oriental melons (Cucumis melo L. var makuwa).</title>
        <authorList>
            <person name="Kwon S.-Y."/>
        </authorList>
    </citation>
    <scope>NUCLEOTIDE SEQUENCE [LARGE SCALE GENOMIC DNA]</scope>
    <source>
        <strain evidence="5">cv. Chang Bougi</strain>
        <strain evidence="4">cv. SW 3</strain>
        <tissue evidence="2">Leaf</tissue>
    </source>
</reference>
<accession>A0A5A7T9U9</accession>
<feature type="region of interest" description="Disordered" evidence="1">
    <location>
        <begin position="1"/>
        <end position="27"/>
    </location>
</feature>
<name>A0A5A7T9U9_CUCMM</name>
<evidence type="ECO:0000313" key="4">
    <source>
        <dbReference type="Proteomes" id="UP000321393"/>
    </source>
</evidence>
<sequence>MSSFHRSPNLRALRGKSPSNQERTKTPLKIASLDLILSKLKELKRATDSVIEPNEWMKQEEKIYKDLTDLELGLSVIDHKEDTQLGYKHVKHSSKKKKKRNVKSLAGTKKNLAEVQTTDKARKEELAKLSERVENVVEKNKAIKDQKVDSLEGPLPKFLHDPIKTFRWEKFFEGDIKVYLDVVNMFYAAKFHPTKLYAAVDREKDSLDAETINELYKLQNEVEAYLGNNLINKLRVSQSKY</sequence>